<feature type="region of interest" description="Disordered" evidence="1">
    <location>
        <begin position="24"/>
        <end position="47"/>
    </location>
</feature>
<feature type="compositionally biased region" description="Basic and acidic residues" evidence="1">
    <location>
        <begin position="423"/>
        <end position="445"/>
    </location>
</feature>
<dbReference type="KEGG" id="pchm:VFPPC_00756"/>
<feature type="compositionally biased region" description="Low complexity" evidence="1">
    <location>
        <begin position="139"/>
        <end position="151"/>
    </location>
</feature>
<keyword evidence="3" id="KW-1185">Reference proteome</keyword>
<dbReference type="GeneID" id="28844708"/>
<dbReference type="STRING" id="1380566.A0A179G6B0"/>
<comment type="caution">
    <text evidence="2">The sequence shown here is derived from an EMBL/GenBank/DDBJ whole genome shotgun (WGS) entry which is preliminary data.</text>
</comment>
<evidence type="ECO:0000256" key="1">
    <source>
        <dbReference type="SAM" id="MobiDB-lite"/>
    </source>
</evidence>
<evidence type="ECO:0000313" key="3">
    <source>
        <dbReference type="Proteomes" id="UP000078397"/>
    </source>
</evidence>
<feature type="compositionally biased region" description="Polar residues" evidence="1">
    <location>
        <begin position="560"/>
        <end position="583"/>
    </location>
</feature>
<feature type="compositionally biased region" description="Basic and acidic residues" evidence="1">
    <location>
        <begin position="348"/>
        <end position="372"/>
    </location>
</feature>
<organism evidence="2 3">
    <name type="scientific">Pochonia chlamydosporia 170</name>
    <dbReference type="NCBI Taxonomy" id="1380566"/>
    <lineage>
        <taxon>Eukaryota</taxon>
        <taxon>Fungi</taxon>
        <taxon>Dikarya</taxon>
        <taxon>Ascomycota</taxon>
        <taxon>Pezizomycotina</taxon>
        <taxon>Sordariomycetes</taxon>
        <taxon>Hypocreomycetidae</taxon>
        <taxon>Hypocreales</taxon>
        <taxon>Clavicipitaceae</taxon>
        <taxon>Pochonia</taxon>
    </lineage>
</organism>
<accession>A0A179G6B0</accession>
<feature type="compositionally biased region" description="Low complexity" evidence="1">
    <location>
        <begin position="593"/>
        <end position="605"/>
    </location>
</feature>
<feature type="compositionally biased region" description="Basic and acidic residues" evidence="1">
    <location>
        <begin position="163"/>
        <end position="181"/>
    </location>
</feature>
<feature type="compositionally biased region" description="Basic and acidic residues" evidence="1">
    <location>
        <begin position="256"/>
        <end position="280"/>
    </location>
</feature>
<feature type="region of interest" description="Disordered" evidence="1">
    <location>
        <begin position="478"/>
        <end position="610"/>
    </location>
</feature>
<feature type="compositionally biased region" description="Basic and acidic residues" evidence="1">
    <location>
        <begin position="219"/>
        <end position="247"/>
    </location>
</feature>
<sequence length="824" mass="91220">MEAAAKTVEVLSQRILPEKPHHLSFSPAWRYRPPPEDDAAESRGPKRRFEEWQNTRLQYLTLLSEADRGTLFTRPYYDMREEPVKPVPREVSTLSKGAGTGEKKRLSLSDYYRNKKTGAAASASPPEPAIAKKKESERAAAAAAAAGGPAASTTPVPAIADSSKSHHEVKRSEGSKPREPDSTATKPKPSRDHIIADTRLPPKPPSLPPRPPSPAGKRRMNDGDDDRPQKRSRPDDRSQFNRDEAYRRKEKLSASSRDRDRDRERDRDASASAPREDRVHPSTSLPNGKSVLKSAMTSGRSTSPAGRPRGDSMNGVRGSSSAKRTTPTKADTSVRGHIPPLLSPLHIGFEEKRSRGDDDDSSPRKERIRPDNAGDAAAPSKPKKTDTKKPKPAVIIPPLLSPTLPPAIEAELRRLKKTSSDSSDERTKDSRDGRQGRDALGIKREEDDELKPVNKLGHRRRLIIVLNVPKKLRAEFASVVGQASSRRKDSQSQSEREHERIRAGSEEAGQQAPARKRPIGATSGPADAIAMKRPRSSDLTAHSKLGTPATPSKKPAAMSRVSSTNSIVQTPTDAVNSTPSASASADRRPNGNEAAPPTGATPEAKAMSDKVERLRAVGRKLKHEADQTMKKYRGDTSTSIRGKPGESKVKSGFALSLESIIVFMMTFYGADICRGMEHKIGDHRAWFSMFPLIEFLKNEMRRADVSNCQPLYAMVLMLHAVSLDELVRCYVRFDTVTEWVTKEIISRTREKNKIWPRVHEVSASIHDPRLRVDVHPWSTLDDIAEASLRVLRVWCAEERVEWAPAQSLKDIWPVQPGSGRRWNM</sequence>
<dbReference type="Proteomes" id="UP000078397">
    <property type="component" value="Unassembled WGS sequence"/>
</dbReference>
<reference evidence="2 3" key="1">
    <citation type="journal article" date="2016" name="PLoS Pathog.">
        <title>Biosynthesis of antibiotic leucinostatins in bio-control fungus Purpureocillium lilacinum and their inhibition on phytophthora revealed by genome mining.</title>
        <authorList>
            <person name="Wang G."/>
            <person name="Liu Z."/>
            <person name="Lin R."/>
            <person name="Li E."/>
            <person name="Mao Z."/>
            <person name="Ling J."/>
            <person name="Yang Y."/>
            <person name="Yin W.B."/>
            <person name="Xie B."/>
        </authorList>
    </citation>
    <scope>NUCLEOTIDE SEQUENCE [LARGE SCALE GENOMIC DNA]</scope>
    <source>
        <strain evidence="2">170</strain>
    </source>
</reference>
<dbReference type="OrthoDB" id="284473at2759"/>
<feature type="compositionally biased region" description="Polar residues" evidence="1">
    <location>
        <begin position="317"/>
        <end position="331"/>
    </location>
</feature>
<feature type="compositionally biased region" description="Pro residues" evidence="1">
    <location>
        <begin position="201"/>
        <end position="214"/>
    </location>
</feature>
<dbReference type="RefSeq" id="XP_018148994.1">
    <property type="nucleotide sequence ID" value="XM_018280714.1"/>
</dbReference>
<feature type="region of interest" description="Disordered" evidence="1">
    <location>
        <begin position="622"/>
        <end position="645"/>
    </location>
</feature>
<feature type="region of interest" description="Disordered" evidence="1">
    <location>
        <begin position="80"/>
        <end position="462"/>
    </location>
</feature>
<proteinExistence type="predicted"/>
<feature type="compositionally biased region" description="Polar residues" evidence="1">
    <location>
        <begin position="295"/>
        <end position="304"/>
    </location>
</feature>
<dbReference type="AlphaFoldDB" id="A0A179G6B0"/>
<dbReference type="EMBL" id="LSBJ02000001">
    <property type="protein sequence ID" value="OAQ72911.1"/>
    <property type="molecule type" value="Genomic_DNA"/>
</dbReference>
<feature type="compositionally biased region" description="Basic and acidic residues" evidence="1">
    <location>
        <begin position="623"/>
        <end position="634"/>
    </location>
</feature>
<protein>
    <submittedName>
        <fullName evidence="2">Uncharacterized protein</fullName>
    </submittedName>
</protein>
<feature type="compositionally biased region" description="Basic and acidic residues" evidence="1">
    <location>
        <begin position="486"/>
        <end position="505"/>
    </location>
</feature>
<evidence type="ECO:0000313" key="2">
    <source>
        <dbReference type="EMBL" id="OAQ72911.1"/>
    </source>
</evidence>
<gene>
    <name evidence="2" type="ORF">VFPPC_00756</name>
</gene>
<name>A0A179G6B0_METCM</name>